<accession>A0A327JRF6</accession>
<protein>
    <submittedName>
        <fullName evidence="2">Uncharacterized protein</fullName>
    </submittedName>
</protein>
<sequence length="98" mass="10367">MKTTTAFLLGAAFVLAPTLASADPTTTFTCRSGRLCNLVCNNSGSTTQLVNLTDVESGNIYMQGTAILYEMLRGDGSEPALISVSNNTYCYLTESGPE</sequence>
<evidence type="ECO:0000313" key="3">
    <source>
        <dbReference type="Proteomes" id="UP000249299"/>
    </source>
</evidence>
<name>A0A327JRF6_9HYPH</name>
<dbReference type="RefSeq" id="WP_111434286.1">
    <property type="nucleotide sequence ID" value="NZ_JACIGG010000020.1"/>
</dbReference>
<evidence type="ECO:0000313" key="2">
    <source>
        <dbReference type="EMBL" id="RAI27482.1"/>
    </source>
</evidence>
<comment type="caution">
    <text evidence="2">The sequence shown here is derived from an EMBL/GenBank/DDBJ whole genome shotgun (WGS) entry which is preliminary data.</text>
</comment>
<feature type="chain" id="PRO_5016388948" evidence="1">
    <location>
        <begin position="23"/>
        <end position="98"/>
    </location>
</feature>
<gene>
    <name evidence="2" type="ORF">CH339_10355</name>
</gene>
<keyword evidence="3" id="KW-1185">Reference proteome</keyword>
<dbReference type="EMBL" id="NPEV01000018">
    <property type="protein sequence ID" value="RAI27482.1"/>
    <property type="molecule type" value="Genomic_DNA"/>
</dbReference>
<proteinExistence type="predicted"/>
<dbReference type="AlphaFoldDB" id="A0A327JRF6"/>
<feature type="signal peptide" evidence="1">
    <location>
        <begin position="1"/>
        <end position="22"/>
    </location>
</feature>
<reference evidence="2 3" key="1">
    <citation type="submission" date="2017-07" db="EMBL/GenBank/DDBJ databases">
        <title>Draft Genome Sequences of Select Purple Nonsulfur Bacteria.</title>
        <authorList>
            <person name="Lasarre B."/>
            <person name="Mckinlay J.B."/>
        </authorList>
    </citation>
    <scope>NUCLEOTIDE SEQUENCE [LARGE SCALE GENOMIC DNA]</scope>
    <source>
        <strain evidence="2 3">DSM 11290</strain>
    </source>
</reference>
<dbReference type="Proteomes" id="UP000249299">
    <property type="component" value="Unassembled WGS sequence"/>
</dbReference>
<organism evidence="2 3">
    <name type="scientific">Rhodobium orientis</name>
    <dbReference type="NCBI Taxonomy" id="34017"/>
    <lineage>
        <taxon>Bacteria</taxon>
        <taxon>Pseudomonadati</taxon>
        <taxon>Pseudomonadota</taxon>
        <taxon>Alphaproteobacteria</taxon>
        <taxon>Hyphomicrobiales</taxon>
        <taxon>Rhodobiaceae</taxon>
        <taxon>Rhodobium</taxon>
    </lineage>
</organism>
<evidence type="ECO:0000256" key="1">
    <source>
        <dbReference type="SAM" id="SignalP"/>
    </source>
</evidence>
<keyword evidence="1" id="KW-0732">Signal</keyword>